<protein>
    <submittedName>
        <fullName evidence="2">Uncharacterized protein</fullName>
    </submittedName>
</protein>
<sequence length="90" mass="10318">MEEDGGEGENGGNKEGWREGRRATQELESPRNCVPRVRKLEQDSANQTPPRVETHTLDTGGSDWLPHRRTHPRLKHRLLRNHGEVFTLSL</sequence>
<dbReference type="EMBL" id="VSRR010080498">
    <property type="protein sequence ID" value="MPC89278.1"/>
    <property type="molecule type" value="Genomic_DNA"/>
</dbReference>
<keyword evidence="3" id="KW-1185">Reference proteome</keyword>
<reference evidence="2 3" key="1">
    <citation type="submission" date="2019-05" db="EMBL/GenBank/DDBJ databases">
        <title>Another draft genome of Portunus trituberculatus and its Hox gene families provides insights of decapod evolution.</title>
        <authorList>
            <person name="Jeong J.-H."/>
            <person name="Song I."/>
            <person name="Kim S."/>
            <person name="Choi T."/>
            <person name="Kim D."/>
            <person name="Ryu S."/>
            <person name="Kim W."/>
        </authorList>
    </citation>
    <scope>NUCLEOTIDE SEQUENCE [LARGE SCALE GENOMIC DNA]</scope>
    <source>
        <tissue evidence="2">Muscle</tissue>
    </source>
</reference>
<feature type="region of interest" description="Disordered" evidence="1">
    <location>
        <begin position="1"/>
        <end position="68"/>
    </location>
</feature>
<comment type="caution">
    <text evidence="2">The sequence shown here is derived from an EMBL/GenBank/DDBJ whole genome shotgun (WGS) entry which is preliminary data.</text>
</comment>
<accession>A0A5B7J8N2</accession>
<organism evidence="2 3">
    <name type="scientific">Portunus trituberculatus</name>
    <name type="common">Swimming crab</name>
    <name type="synonym">Neptunus trituberculatus</name>
    <dbReference type="NCBI Taxonomy" id="210409"/>
    <lineage>
        <taxon>Eukaryota</taxon>
        <taxon>Metazoa</taxon>
        <taxon>Ecdysozoa</taxon>
        <taxon>Arthropoda</taxon>
        <taxon>Crustacea</taxon>
        <taxon>Multicrustacea</taxon>
        <taxon>Malacostraca</taxon>
        <taxon>Eumalacostraca</taxon>
        <taxon>Eucarida</taxon>
        <taxon>Decapoda</taxon>
        <taxon>Pleocyemata</taxon>
        <taxon>Brachyura</taxon>
        <taxon>Eubrachyura</taxon>
        <taxon>Portunoidea</taxon>
        <taxon>Portunidae</taxon>
        <taxon>Portuninae</taxon>
        <taxon>Portunus</taxon>
    </lineage>
</organism>
<proteinExistence type="predicted"/>
<dbReference type="Proteomes" id="UP000324222">
    <property type="component" value="Unassembled WGS sequence"/>
</dbReference>
<gene>
    <name evidence="2" type="ORF">E2C01_084216</name>
</gene>
<evidence type="ECO:0000313" key="2">
    <source>
        <dbReference type="EMBL" id="MPC89278.1"/>
    </source>
</evidence>
<evidence type="ECO:0000256" key="1">
    <source>
        <dbReference type="SAM" id="MobiDB-lite"/>
    </source>
</evidence>
<evidence type="ECO:0000313" key="3">
    <source>
        <dbReference type="Proteomes" id="UP000324222"/>
    </source>
</evidence>
<feature type="compositionally biased region" description="Basic and acidic residues" evidence="1">
    <location>
        <begin position="15"/>
        <end position="29"/>
    </location>
</feature>
<dbReference type="AlphaFoldDB" id="A0A5B7J8N2"/>
<name>A0A5B7J8N2_PORTR</name>